<dbReference type="Proteomes" id="UP000076078">
    <property type="component" value="Unassembled WGS sequence"/>
</dbReference>
<keyword evidence="2" id="KW-1185">Reference proteome</keyword>
<name>A0A152A4G8_TIELA</name>
<evidence type="ECO:0000313" key="2">
    <source>
        <dbReference type="Proteomes" id="UP000076078"/>
    </source>
</evidence>
<protein>
    <submittedName>
        <fullName evidence="1">Uncharacterized protein</fullName>
    </submittedName>
</protein>
<dbReference type="EMBL" id="LODT01000011">
    <property type="protein sequence ID" value="KYR01143.1"/>
    <property type="molecule type" value="Genomic_DNA"/>
</dbReference>
<proteinExistence type="predicted"/>
<dbReference type="AlphaFoldDB" id="A0A152A4G8"/>
<comment type="caution">
    <text evidence="1">The sequence shown here is derived from an EMBL/GenBank/DDBJ whole genome shotgun (WGS) entry which is preliminary data.</text>
</comment>
<gene>
    <name evidence="1" type="ORF">DLAC_02248</name>
</gene>
<organism evidence="1 2">
    <name type="scientific">Tieghemostelium lacteum</name>
    <name type="common">Slime mold</name>
    <name type="synonym">Dictyostelium lacteum</name>
    <dbReference type="NCBI Taxonomy" id="361077"/>
    <lineage>
        <taxon>Eukaryota</taxon>
        <taxon>Amoebozoa</taxon>
        <taxon>Evosea</taxon>
        <taxon>Eumycetozoa</taxon>
        <taxon>Dictyostelia</taxon>
        <taxon>Dictyosteliales</taxon>
        <taxon>Raperosteliaceae</taxon>
        <taxon>Tieghemostelium</taxon>
    </lineage>
</organism>
<dbReference type="InParanoid" id="A0A152A4G8"/>
<evidence type="ECO:0000313" key="1">
    <source>
        <dbReference type="EMBL" id="KYR01143.1"/>
    </source>
</evidence>
<sequence>MVFYVLVNSQNMGKLNANTYTCPSVGANANTNINTNVYTNPYGINLNAHQIAINPNAQLYAGIQDINNRYQYYN</sequence>
<accession>A0A152A4G8</accession>
<reference evidence="1 2" key="1">
    <citation type="submission" date="2015-12" db="EMBL/GenBank/DDBJ databases">
        <title>Dictyostelia acquired genes for synthesis and detection of signals that induce cell-type specialization by lateral gene transfer from prokaryotes.</title>
        <authorList>
            <person name="Gloeckner G."/>
            <person name="Schaap P."/>
        </authorList>
    </citation>
    <scope>NUCLEOTIDE SEQUENCE [LARGE SCALE GENOMIC DNA]</scope>
    <source>
        <strain evidence="1 2">TK</strain>
    </source>
</reference>